<dbReference type="Pfam" id="PF00875">
    <property type="entry name" value="DNA_photolyase"/>
    <property type="match status" value="1"/>
</dbReference>
<dbReference type="PROSITE" id="PS00394">
    <property type="entry name" value="DNA_PHOTOLYASES_1_1"/>
    <property type="match status" value="1"/>
</dbReference>
<feature type="binding site" evidence="6">
    <location>
        <begin position="251"/>
        <end position="255"/>
    </location>
    <ligand>
        <name>FAD</name>
        <dbReference type="ChEBI" id="CHEBI:57692"/>
    </ligand>
</feature>
<comment type="similarity">
    <text evidence="8">Belongs to the DNA photolyase family.</text>
</comment>
<comment type="cofactor">
    <cofactor evidence="6">
        <name>FAD</name>
        <dbReference type="ChEBI" id="CHEBI:57692"/>
    </cofactor>
    <text evidence="6">Binds 1 FAD per subunit.</text>
</comment>
<comment type="caution">
    <text evidence="10">The sequence shown here is derived from an EMBL/GenBank/DDBJ whole genome shotgun (WGS) entry which is preliminary data.</text>
</comment>
<dbReference type="GO" id="GO:0003904">
    <property type="term" value="F:deoxyribodipyrimidine photo-lyase activity"/>
    <property type="evidence" value="ECO:0007669"/>
    <property type="project" value="TreeGrafter"/>
</dbReference>
<dbReference type="GO" id="GO:0071949">
    <property type="term" value="F:FAD binding"/>
    <property type="evidence" value="ECO:0007669"/>
    <property type="project" value="TreeGrafter"/>
</dbReference>
<comment type="similarity">
    <text evidence="2">Belongs to the DNA photolyase class-1 family.</text>
</comment>
<organism evidence="10 11">
    <name type="scientific">Aliikangiella marina</name>
    <dbReference type="NCBI Taxonomy" id="1712262"/>
    <lineage>
        <taxon>Bacteria</taxon>
        <taxon>Pseudomonadati</taxon>
        <taxon>Pseudomonadota</taxon>
        <taxon>Gammaproteobacteria</taxon>
        <taxon>Oceanospirillales</taxon>
        <taxon>Pleioneaceae</taxon>
        <taxon>Aliikangiella</taxon>
    </lineage>
</organism>
<feature type="binding site" evidence="6">
    <location>
        <begin position="286"/>
        <end position="293"/>
    </location>
    <ligand>
        <name>FAD</name>
        <dbReference type="ChEBI" id="CHEBI:57692"/>
    </ligand>
</feature>
<dbReference type="EMBL" id="VIKR01000003">
    <property type="protein sequence ID" value="TQV73584.1"/>
    <property type="molecule type" value="Genomic_DNA"/>
</dbReference>
<dbReference type="SUPFAM" id="SSF52425">
    <property type="entry name" value="Cryptochrome/photolyase, N-terminal domain"/>
    <property type="match status" value="1"/>
</dbReference>
<reference evidence="10 11" key="1">
    <citation type="submission" date="2019-06" db="EMBL/GenBank/DDBJ databases">
        <title>Draft genome of Aliikangiella marina GYP-15.</title>
        <authorList>
            <person name="Wang G."/>
        </authorList>
    </citation>
    <scope>NUCLEOTIDE SEQUENCE [LARGE SCALE GENOMIC DNA]</scope>
    <source>
        <strain evidence="10 11">GYP-15</strain>
    </source>
</reference>
<dbReference type="SUPFAM" id="SSF48173">
    <property type="entry name" value="Cryptochrome/photolyase FAD-binding domain"/>
    <property type="match status" value="1"/>
</dbReference>
<dbReference type="PRINTS" id="PR00147">
    <property type="entry name" value="DNAPHOTLYASE"/>
</dbReference>
<dbReference type="GO" id="GO:0003677">
    <property type="term" value="F:DNA binding"/>
    <property type="evidence" value="ECO:0007669"/>
    <property type="project" value="TreeGrafter"/>
</dbReference>
<comment type="cofactor">
    <cofactor evidence="1">
        <name>(6R)-5,10-methylene-5,6,7,8-tetrahydrofolate</name>
        <dbReference type="ChEBI" id="CHEBI:15636"/>
    </cofactor>
</comment>
<keyword evidence="4 6" id="KW-0274">FAD</keyword>
<feature type="site" description="Electron transfer via tryptophanyl radical" evidence="7">
    <location>
        <position position="318"/>
    </location>
</feature>
<evidence type="ECO:0000256" key="2">
    <source>
        <dbReference type="ARBA" id="ARBA00005862"/>
    </source>
</evidence>
<dbReference type="GO" id="GO:0006950">
    <property type="term" value="P:response to stress"/>
    <property type="evidence" value="ECO:0007669"/>
    <property type="project" value="UniProtKB-ARBA"/>
</dbReference>
<feature type="binding site" evidence="6">
    <location>
        <position position="283"/>
    </location>
    <ligand>
        <name>FAD</name>
        <dbReference type="ChEBI" id="CHEBI:57692"/>
    </ligand>
</feature>
<dbReference type="InterPro" id="IPR036155">
    <property type="entry name" value="Crypto/Photolyase_N_sf"/>
</dbReference>
<keyword evidence="11" id="KW-1185">Reference proteome</keyword>
<dbReference type="PANTHER" id="PTHR11455:SF9">
    <property type="entry name" value="CRYPTOCHROME CIRCADIAN CLOCK 5 ISOFORM X1"/>
    <property type="match status" value="1"/>
</dbReference>
<dbReference type="InterPro" id="IPR005101">
    <property type="entry name" value="Cryptochr/Photolyase_FAD-bd"/>
</dbReference>
<dbReference type="InterPro" id="IPR014729">
    <property type="entry name" value="Rossmann-like_a/b/a_fold"/>
</dbReference>
<dbReference type="PROSITE" id="PS51645">
    <property type="entry name" value="PHR_CRY_ALPHA_BETA"/>
    <property type="match status" value="1"/>
</dbReference>
<dbReference type="InterPro" id="IPR006050">
    <property type="entry name" value="DNA_photolyase_N"/>
</dbReference>
<evidence type="ECO:0000259" key="9">
    <source>
        <dbReference type="PROSITE" id="PS51645"/>
    </source>
</evidence>
<evidence type="ECO:0000256" key="3">
    <source>
        <dbReference type="ARBA" id="ARBA00022630"/>
    </source>
</evidence>
<proteinExistence type="inferred from homology"/>
<evidence type="ECO:0000256" key="1">
    <source>
        <dbReference type="ARBA" id="ARBA00001932"/>
    </source>
</evidence>
<evidence type="ECO:0000313" key="11">
    <source>
        <dbReference type="Proteomes" id="UP000317839"/>
    </source>
</evidence>
<feature type="site" description="Electron transfer via tryptophanyl radical" evidence="7">
    <location>
        <position position="394"/>
    </location>
</feature>
<dbReference type="Gene3D" id="3.40.50.620">
    <property type="entry name" value="HUPs"/>
    <property type="match status" value="1"/>
</dbReference>
<dbReference type="Gene3D" id="1.25.40.80">
    <property type="match status" value="1"/>
</dbReference>
<keyword evidence="3 6" id="KW-0285">Flavoprotein</keyword>
<dbReference type="GO" id="GO:0009416">
    <property type="term" value="P:response to light stimulus"/>
    <property type="evidence" value="ECO:0007669"/>
    <property type="project" value="TreeGrafter"/>
</dbReference>
<dbReference type="Proteomes" id="UP000317839">
    <property type="component" value="Unassembled WGS sequence"/>
</dbReference>
<gene>
    <name evidence="10" type="ORF">FLL45_11975</name>
</gene>
<evidence type="ECO:0000256" key="5">
    <source>
        <dbReference type="ARBA" id="ARBA00022991"/>
    </source>
</evidence>
<dbReference type="InterPro" id="IPR018394">
    <property type="entry name" value="DNA_photolyase_1_CS_C"/>
</dbReference>
<accession>A0A545T8N3</accession>
<dbReference type="InterPro" id="IPR036134">
    <property type="entry name" value="Crypto/Photolyase_FAD-like_sf"/>
</dbReference>
<feature type="domain" description="Photolyase/cryptochrome alpha/beta" evidence="9">
    <location>
        <begin position="14"/>
        <end position="147"/>
    </location>
</feature>
<dbReference type="AlphaFoldDB" id="A0A545T8N3"/>
<feature type="binding site" evidence="6">
    <location>
        <begin position="384"/>
        <end position="386"/>
    </location>
    <ligand>
        <name>FAD</name>
        <dbReference type="ChEBI" id="CHEBI:57692"/>
    </ligand>
</feature>
<dbReference type="Gene3D" id="1.10.579.10">
    <property type="entry name" value="DNA Cyclobutane Dipyrimidine Photolyase, subunit A, domain 3"/>
    <property type="match status" value="1"/>
</dbReference>
<name>A0A545T8N3_9GAMM</name>
<feature type="binding site" evidence="6">
    <location>
        <position position="239"/>
    </location>
    <ligand>
        <name>FAD</name>
        <dbReference type="ChEBI" id="CHEBI:57692"/>
    </ligand>
</feature>
<dbReference type="GO" id="GO:0006139">
    <property type="term" value="P:nucleobase-containing compound metabolic process"/>
    <property type="evidence" value="ECO:0007669"/>
    <property type="project" value="UniProtKB-ARBA"/>
</dbReference>
<evidence type="ECO:0000256" key="7">
    <source>
        <dbReference type="PIRSR" id="PIRSR602081-2"/>
    </source>
</evidence>
<evidence type="ECO:0000256" key="6">
    <source>
        <dbReference type="PIRSR" id="PIRSR602081-1"/>
    </source>
</evidence>
<dbReference type="InterPro" id="IPR002081">
    <property type="entry name" value="Cryptochrome/DNA_photolyase_1"/>
</dbReference>
<keyword evidence="5 8" id="KW-0157">Chromophore</keyword>
<sequence>MFGSAIVNLTVEKKMNLIWFRNDLRVNDNPALSSALENKQRQVVAVYCLCANQWAMHDMGNNQQWLVLQALSQLKVALAKLNIPLVILESETFQQVPNRLSELCGKLGVSDLFFNMEYPIYERRRDKAVVEKLADTVKCHRKVGQSLVAPWEILNGDGGGYKVFSAYARKVQVYLDHNPPINPAPPTARPAENRQIPKISGVVSQLPSIKPSAEVTPDISEDFVNKQLQTFCRQQIGEYKANRDFPAIQGTSELSSALAVGTLSVARCYQTALQAGYPASSTWVNELVWRDFYRSVMWNYPRVSQRQAFNSVDKFVPWNNDRQVLEDWQSAKTGIPIIDAAMRQLNTTGWMHNRLRMIVASYLTKNLFVDWRHGEAYFAQQLFDFDFASNNGGWQWSASVGTDAAPYFRVFNPAAQQKKFDPQAEFIKAWLPELKAYSSNAIHKFETAPLEGYPRPQVDLKATRKLAIESFKRANAA</sequence>
<dbReference type="PANTHER" id="PTHR11455">
    <property type="entry name" value="CRYPTOCHROME"/>
    <property type="match status" value="1"/>
</dbReference>
<evidence type="ECO:0000256" key="4">
    <source>
        <dbReference type="ARBA" id="ARBA00022827"/>
    </source>
</evidence>
<feature type="site" description="Electron transfer via tryptophanyl radical" evidence="7">
    <location>
        <position position="371"/>
    </location>
</feature>
<keyword evidence="10" id="KW-0456">Lyase</keyword>
<evidence type="ECO:0000256" key="8">
    <source>
        <dbReference type="RuleBase" id="RU004182"/>
    </source>
</evidence>
<dbReference type="OrthoDB" id="9772484at2"/>
<dbReference type="Pfam" id="PF03441">
    <property type="entry name" value="FAD_binding_7"/>
    <property type="match status" value="1"/>
</dbReference>
<protein>
    <submittedName>
        <fullName evidence="10">Deoxyribodipyrimidine photo-lyase</fullName>
    </submittedName>
</protein>
<evidence type="ECO:0000313" key="10">
    <source>
        <dbReference type="EMBL" id="TQV73584.1"/>
    </source>
</evidence>